<dbReference type="InterPro" id="IPR036856">
    <property type="entry name" value="Ald_Oxase/Xan_DH_a/b_sf"/>
</dbReference>
<dbReference type="SUPFAM" id="SSF56003">
    <property type="entry name" value="Molybdenum cofactor-binding domain"/>
    <property type="match status" value="1"/>
</dbReference>
<protein>
    <submittedName>
        <fullName evidence="4">Carbon-monoxide dehydrogenase large subunit</fullName>
    </submittedName>
</protein>
<gene>
    <name evidence="4" type="ORF">Phou_055710</name>
</gene>
<accession>A0A6V8KFX4</accession>
<dbReference type="PANTHER" id="PTHR11908">
    <property type="entry name" value="XANTHINE DEHYDROGENASE"/>
    <property type="match status" value="1"/>
</dbReference>
<dbReference type="RefSeq" id="WP_173060522.1">
    <property type="nucleotide sequence ID" value="NZ_BAABGO010000019.1"/>
</dbReference>
<feature type="domain" description="Aldehyde oxidase/xanthine dehydrogenase a/b hammerhead" evidence="3">
    <location>
        <begin position="20"/>
        <end position="127"/>
    </location>
</feature>
<dbReference type="AlphaFoldDB" id="A0A6V8KFX4"/>
<keyword evidence="2" id="KW-0560">Oxidoreductase</keyword>
<proteinExistence type="predicted"/>
<organism evidence="4 5">
    <name type="scientific">Phytohabitans houttuyneae</name>
    <dbReference type="NCBI Taxonomy" id="1076126"/>
    <lineage>
        <taxon>Bacteria</taxon>
        <taxon>Bacillati</taxon>
        <taxon>Actinomycetota</taxon>
        <taxon>Actinomycetes</taxon>
        <taxon>Micromonosporales</taxon>
        <taxon>Micromonosporaceae</taxon>
    </lineage>
</organism>
<name>A0A6V8KFX4_9ACTN</name>
<dbReference type="EMBL" id="BLPF01000002">
    <property type="protein sequence ID" value="GFJ81391.1"/>
    <property type="molecule type" value="Genomic_DNA"/>
</dbReference>
<keyword evidence="1" id="KW-0500">Molybdenum</keyword>
<dbReference type="Pfam" id="PF01315">
    <property type="entry name" value="Ald_Xan_dh_C"/>
    <property type="match status" value="1"/>
</dbReference>
<evidence type="ECO:0000259" key="3">
    <source>
        <dbReference type="SMART" id="SM01008"/>
    </source>
</evidence>
<dbReference type="GO" id="GO:0005506">
    <property type="term" value="F:iron ion binding"/>
    <property type="evidence" value="ECO:0007669"/>
    <property type="project" value="InterPro"/>
</dbReference>
<dbReference type="Gene3D" id="3.90.1170.50">
    <property type="entry name" value="Aldehyde oxidase/xanthine dehydrogenase, a/b hammerhead"/>
    <property type="match status" value="1"/>
</dbReference>
<dbReference type="InterPro" id="IPR037165">
    <property type="entry name" value="AldOxase/xan_DH_Mopterin-bd_sf"/>
</dbReference>
<evidence type="ECO:0000313" key="5">
    <source>
        <dbReference type="Proteomes" id="UP000482800"/>
    </source>
</evidence>
<reference evidence="4 5" key="1">
    <citation type="submission" date="2020-03" db="EMBL/GenBank/DDBJ databases">
        <title>Whole genome shotgun sequence of Phytohabitans houttuyneae NBRC 108639.</title>
        <authorList>
            <person name="Komaki H."/>
            <person name="Tamura T."/>
        </authorList>
    </citation>
    <scope>NUCLEOTIDE SEQUENCE [LARGE SCALE GENOMIC DNA]</scope>
    <source>
        <strain evidence="4 5">NBRC 108639</strain>
    </source>
</reference>
<dbReference type="InterPro" id="IPR000674">
    <property type="entry name" value="Ald_Oxase/Xan_DH_a/b"/>
</dbReference>
<comment type="caution">
    <text evidence="4">The sequence shown here is derived from an EMBL/GenBank/DDBJ whole genome shotgun (WGS) entry which is preliminary data.</text>
</comment>
<reference evidence="4 5" key="2">
    <citation type="submission" date="2020-03" db="EMBL/GenBank/DDBJ databases">
        <authorList>
            <person name="Ichikawa N."/>
            <person name="Kimura A."/>
            <person name="Kitahashi Y."/>
            <person name="Uohara A."/>
        </authorList>
    </citation>
    <scope>NUCLEOTIDE SEQUENCE [LARGE SCALE GENOMIC DNA]</scope>
    <source>
        <strain evidence="4 5">NBRC 108639</strain>
    </source>
</reference>
<dbReference type="Pfam" id="PF20256">
    <property type="entry name" value="MoCoBD_2"/>
    <property type="match status" value="1"/>
</dbReference>
<dbReference type="Pfam" id="PF02738">
    <property type="entry name" value="MoCoBD_1"/>
    <property type="match status" value="1"/>
</dbReference>
<dbReference type="InterPro" id="IPR046867">
    <property type="entry name" value="AldOxase/xan_DH_MoCoBD2"/>
</dbReference>
<keyword evidence="5" id="KW-1185">Reference proteome</keyword>
<dbReference type="Gene3D" id="3.30.365.10">
    <property type="entry name" value="Aldehyde oxidase/xanthine dehydrogenase, molybdopterin binding domain"/>
    <property type="match status" value="4"/>
</dbReference>
<evidence type="ECO:0000313" key="4">
    <source>
        <dbReference type="EMBL" id="GFJ81391.1"/>
    </source>
</evidence>
<evidence type="ECO:0000256" key="2">
    <source>
        <dbReference type="ARBA" id="ARBA00023002"/>
    </source>
</evidence>
<dbReference type="InterPro" id="IPR016208">
    <property type="entry name" value="Ald_Oxase/xanthine_DH-like"/>
</dbReference>
<dbReference type="InterPro" id="IPR008274">
    <property type="entry name" value="AldOxase/xan_DH_MoCoBD1"/>
</dbReference>
<dbReference type="SUPFAM" id="SSF54665">
    <property type="entry name" value="CO dehydrogenase molybdoprotein N-domain-like"/>
    <property type="match status" value="1"/>
</dbReference>
<evidence type="ECO:0000256" key="1">
    <source>
        <dbReference type="ARBA" id="ARBA00022505"/>
    </source>
</evidence>
<dbReference type="PANTHER" id="PTHR11908:SF132">
    <property type="entry name" value="ALDEHYDE OXIDASE 1-RELATED"/>
    <property type="match status" value="1"/>
</dbReference>
<dbReference type="SMART" id="SM01008">
    <property type="entry name" value="Ald_Xan_dh_C"/>
    <property type="match status" value="1"/>
</dbReference>
<dbReference type="Proteomes" id="UP000482800">
    <property type="component" value="Unassembled WGS sequence"/>
</dbReference>
<sequence length="725" mass="78594">MSRNLVGRDVARVDGRAKVTGTARYAADQPVEGLLHGFLVLSTIARGDVARIDTDEARRSPGVVAVYTHENMPPLTVPEGFFVKGFLPMQQAWIHHNGQPVALVVAHTFEQARDAATRVHVEYRTETPAVALADATEDPFVPLPFHGEANEVIRGDVERAFAGAAVLLDAEYRSPVHHHNPIEPHATTSVWEGNRVTVYETAQGVNATRAMVAAACRVPEDDVRVISPYLGGGFGAKGLVWPHTLLTAAVSRDLGRPVRTVLTRAQMYTSAGHRSEFRQRLRIGADRDGRLTAIEHTTTAQLTRTDESVFNPSVATHTLYACPNVHVRQLGVRLDMPTSSFMRSPELTAQFGLETALDELSHSLGIDPVDLRLRNDVHVDQRTREPYTGRHLAECYRLAAEAFGWRRRDSRPGVRRDGDEYVGWGMATETHTFGNFPASASASVLTDGRIRVSVATQDIGTGTYTVLSQVAADAAGVPLEQVTTAIGDTALPEAGLSVASSTVPSVVPSVDKAARDVRDAVVRLAVADRRSPLYGVPVDRVVVEQGRLFDSRRRSRSDTYRAVVGRHGRPVVAEAAVENAPGHTYGAVFVEVRVHARYGRVRVTRVVGAYDPGRVLNRRTLRGQVLGGVTWGVGLALMEHTAVDRATGRVVNPNLSTYLVPVNADAPPRVDVLFVDQQDPGSTAIGAKGFGETPMTGVPAAIGNAIFHATGRRLREVPFTLDKLL</sequence>
<dbReference type="GO" id="GO:0016491">
    <property type="term" value="F:oxidoreductase activity"/>
    <property type="evidence" value="ECO:0007669"/>
    <property type="project" value="UniProtKB-KW"/>
</dbReference>